<dbReference type="InterPro" id="IPR050680">
    <property type="entry name" value="YpeA/RimI_acetyltransf"/>
</dbReference>
<accession>A0A2X3L2L5</accession>
<dbReference type="InterPro" id="IPR000182">
    <property type="entry name" value="GNAT_dom"/>
</dbReference>
<sequence>MQVRPARLTDLPAIAAIEARSFPNPWPEALLAGYFDDRQTLIILAEEEEPLGFLIARAESTPCGGRTLHIHDLAVDPPHRRRGVGSALLTALTQAALREHIPCLQLEVRVGNEAGLRFYERHGFRVTRRLAHYYEDREAALRMERHLTPASPSS</sequence>
<dbReference type="AlphaFoldDB" id="A0A2X3L2L5"/>
<evidence type="ECO:0000256" key="1">
    <source>
        <dbReference type="ARBA" id="ARBA00022679"/>
    </source>
</evidence>
<dbReference type="RefSeq" id="WP_122031468.1">
    <property type="nucleotide sequence ID" value="NZ_LS483254.1"/>
</dbReference>
<keyword evidence="5" id="KW-1185">Reference proteome</keyword>
<evidence type="ECO:0000259" key="3">
    <source>
        <dbReference type="PROSITE" id="PS51186"/>
    </source>
</evidence>
<feature type="domain" description="N-acetyltransferase" evidence="3">
    <location>
        <begin position="1"/>
        <end position="148"/>
    </location>
</feature>
<name>A0A2X3L2L5_9BACT</name>
<reference evidence="5" key="1">
    <citation type="submission" date="2018-05" db="EMBL/GenBank/DDBJ databases">
        <authorList>
            <person name="Hao L."/>
        </authorList>
    </citation>
    <scope>NUCLEOTIDE SEQUENCE [LARGE SCALE GENOMIC DNA]</scope>
</reference>
<proteinExistence type="predicted"/>
<dbReference type="KEGG" id="bana:BARAN1_1026"/>
<dbReference type="PANTHER" id="PTHR43420:SF12">
    <property type="entry name" value="N-ACETYLTRANSFERASE DOMAIN-CONTAINING PROTEIN"/>
    <property type="match status" value="1"/>
</dbReference>
<dbReference type="Gene3D" id="3.40.630.30">
    <property type="match status" value="1"/>
</dbReference>
<evidence type="ECO:0000313" key="5">
    <source>
        <dbReference type="Proteomes" id="UP000249818"/>
    </source>
</evidence>
<dbReference type="Pfam" id="PF00583">
    <property type="entry name" value="Acetyltransf_1"/>
    <property type="match status" value="1"/>
</dbReference>
<dbReference type="SUPFAM" id="SSF55729">
    <property type="entry name" value="Acyl-CoA N-acyltransferases (Nat)"/>
    <property type="match status" value="1"/>
</dbReference>
<keyword evidence="1 4" id="KW-0808">Transferase</keyword>
<gene>
    <name evidence="4" type="ORF">BARAN1_1026</name>
</gene>
<dbReference type="InterPro" id="IPR016181">
    <property type="entry name" value="Acyl_CoA_acyltransferase"/>
</dbReference>
<evidence type="ECO:0000313" key="4">
    <source>
        <dbReference type="EMBL" id="SQD93050.1"/>
    </source>
</evidence>
<dbReference type="EMBL" id="LS483254">
    <property type="protein sequence ID" value="SQD93050.1"/>
    <property type="molecule type" value="Genomic_DNA"/>
</dbReference>
<dbReference type="Proteomes" id="UP000249818">
    <property type="component" value="Chromosome BARAN1"/>
</dbReference>
<dbReference type="CDD" id="cd04301">
    <property type="entry name" value="NAT_SF"/>
    <property type="match status" value="1"/>
</dbReference>
<keyword evidence="2" id="KW-0012">Acyltransferase</keyword>
<dbReference type="GO" id="GO:0016747">
    <property type="term" value="F:acyltransferase activity, transferring groups other than amino-acyl groups"/>
    <property type="evidence" value="ECO:0007669"/>
    <property type="project" value="InterPro"/>
</dbReference>
<dbReference type="PROSITE" id="PS51186">
    <property type="entry name" value="GNAT"/>
    <property type="match status" value="1"/>
</dbReference>
<protein>
    <submittedName>
        <fullName evidence="4">Putative N-alpha-acetyltransferase</fullName>
    </submittedName>
</protein>
<dbReference type="PANTHER" id="PTHR43420">
    <property type="entry name" value="ACETYLTRANSFERASE"/>
    <property type="match status" value="1"/>
</dbReference>
<evidence type="ECO:0000256" key="2">
    <source>
        <dbReference type="ARBA" id="ARBA00023315"/>
    </source>
</evidence>
<dbReference type="OrthoDB" id="9794566at2"/>
<organism evidence="4 5">
    <name type="scientific">Candidatus Bipolaricaulis anaerobius</name>
    <dbReference type="NCBI Taxonomy" id="2026885"/>
    <lineage>
        <taxon>Bacteria</taxon>
        <taxon>Candidatus Bipolaricaulota</taxon>
        <taxon>Candidatus Bipolaricaulia</taxon>
        <taxon>Candidatus Bipolaricaulales</taxon>
        <taxon>Candidatus Bipolaricaulaceae</taxon>
        <taxon>Candidatus Bipolaricaulis</taxon>
    </lineage>
</organism>